<proteinExistence type="predicted"/>
<organism evidence="1 2">
    <name type="scientific">Streptomyces pratisoli</name>
    <dbReference type="NCBI Taxonomy" id="3139917"/>
    <lineage>
        <taxon>Bacteria</taxon>
        <taxon>Bacillati</taxon>
        <taxon>Actinomycetota</taxon>
        <taxon>Actinomycetes</taxon>
        <taxon>Kitasatosporales</taxon>
        <taxon>Streptomycetaceae</taxon>
        <taxon>Streptomyces</taxon>
    </lineage>
</organism>
<protein>
    <submittedName>
        <fullName evidence="1">TetR/AcrR family transcriptional regulator</fullName>
    </submittedName>
</protein>
<sequence>MSEPSPTGRRRGRGARDRILAAATELFTAQGINATGMEQLTSVAGVSKRTLYTHFDGKDALVHAYLRQLEDGLLPAAEAGDDPRAQLLAVFDGEPPVSDGPLRGCPFLNAAVEVPDPEHPVHRLAAAYKTEFARRLAVIARRAGARDPETLGEQLALLYDGAVARATALNSLSPGAPARDAAALLIDAAVAAPVHEKPCRHETSNQHETLHQVDTSHQHEAPH</sequence>
<dbReference type="Proteomes" id="UP001375539">
    <property type="component" value="Unassembled WGS sequence"/>
</dbReference>
<reference evidence="1" key="1">
    <citation type="submission" date="2024-03" db="EMBL/GenBank/DDBJ databases">
        <title>Novel Streptomyces species of biotechnological and ecological value are a feature of Machair soil.</title>
        <authorList>
            <person name="Prole J.R."/>
            <person name="Goodfellow M."/>
            <person name="Allenby N."/>
            <person name="Ward A.C."/>
        </authorList>
    </citation>
    <scope>NUCLEOTIDE SEQUENCE</scope>
    <source>
        <strain evidence="1">MS1.AVA.4</strain>
    </source>
</reference>
<evidence type="ECO:0000313" key="2">
    <source>
        <dbReference type="Proteomes" id="UP001375539"/>
    </source>
</evidence>
<comment type="caution">
    <text evidence="1">The sequence shown here is derived from an EMBL/GenBank/DDBJ whole genome shotgun (WGS) entry which is preliminary data.</text>
</comment>
<gene>
    <name evidence="1" type="ORF">WKI58_36295</name>
</gene>
<dbReference type="EMBL" id="JBBKAI010000002">
    <property type="protein sequence ID" value="MEJ8661903.1"/>
    <property type="molecule type" value="Genomic_DNA"/>
</dbReference>
<keyword evidence="2" id="KW-1185">Reference proteome</keyword>
<evidence type="ECO:0000313" key="1">
    <source>
        <dbReference type="EMBL" id="MEJ8661903.1"/>
    </source>
</evidence>
<accession>A0ACC6QTR5</accession>
<name>A0ACC6QTR5_9ACTN</name>